<dbReference type="EMBL" id="WVUK01000064">
    <property type="protein sequence ID" value="KAF7489787.1"/>
    <property type="molecule type" value="Genomic_DNA"/>
</dbReference>
<organism evidence="2">
    <name type="scientific">Sarcoptes scabiei</name>
    <name type="common">Itch mite</name>
    <name type="synonym">Acarus scabiei</name>
    <dbReference type="NCBI Taxonomy" id="52283"/>
    <lineage>
        <taxon>Eukaryota</taxon>
        <taxon>Metazoa</taxon>
        <taxon>Ecdysozoa</taxon>
        <taxon>Arthropoda</taxon>
        <taxon>Chelicerata</taxon>
        <taxon>Arachnida</taxon>
        <taxon>Acari</taxon>
        <taxon>Acariformes</taxon>
        <taxon>Sarcoptiformes</taxon>
        <taxon>Astigmata</taxon>
        <taxon>Psoroptidia</taxon>
        <taxon>Sarcoptoidea</taxon>
        <taxon>Sarcoptidae</taxon>
        <taxon>Sarcoptinae</taxon>
        <taxon>Sarcoptes</taxon>
    </lineage>
</organism>
<evidence type="ECO:0000256" key="1">
    <source>
        <dbReference type="SAM" id="MobiDB-lite"/>
    </source>
</evidence>
<feature type="region of interest" description="Disordered" evidence="1">
    <location>
        <begin position="19"/>
        <end position="38"/>
    </location>
</feature>
<reference evidence="2" key="2">
    <citation type="submission" date="2020-01" db="EMBL/GenBank/DDBJ databases">
        <authorList>
            <person name="Korhonen P.K.K."/>
            <person name="Guangxu M.G."/>
            <person name="Wang T.W."/>
            <person name="Stroehlein A.J.S."/>
            <person name="Young N.D."/>
            <person name="Ang C.-S.A."/>
            <person name="Fernando D.W.F."/>
            <person name="Lu H.L."/>
            <person name="Taylor S.T."/>
            <person name="Ehtesham M.E.M."/>
            <person name="Najaraj S.H.N."/>
            <person name="Harsha G.H.G."/>
            <person name="Madugundu A.M."/>
            <person name="Renuse S.R."/>
            <person name="Holt D.H."/>
            <person name="Pandey A.P."/>
            <person name="Papenfuss A.P."/>
            <person name="Gasser R.B.G."/>
            <person name="Fischer K.F."/>
        </authorList>
    </citation>
    <scope>NUCLEOTIDE SEQUENCE</scope>
    <source>
        <strain evidence="2">SSS_KF_BRIS2020</strain>
    </source>
</reference>
<accession>A0A834R643</accession>
<reference evidence="4" key="1">
    <citation type="journal article" date="2020" name="PLoS Negl. Trop. Dis.">
        <title>High-quality nuclear genome for Sarcoptes scabiei-A critical resource for a neglected parasite.</title>
        <authorList>
            <person name="Korhonen P.K."/>
            <person name="Gasser R.B."/>
            <person name="Ma G."/>
            <person name="Wang T."/>
            <person name="Stroehlein A.J."/>
            <person name="Young N.D."/>
            <person name="Ang C.S."/>
            <person name="Fernando D.D."/>
            <person name="Lu H.C."/>
            <person name="Taylor S."/>
            <person name="Reynolds S.L."/>
            <person name="Mofiz E."/>
            <person name="Najaraj S.H."/>
            <person name="Gowda H."/>
            <person name="Madugundu A."/>
            <person name="Renuse S."/>
            <person name="Holt D."/>
            <person name="Pandey A."/>
            <person name="Papenfuss A.T."/>
            <person name="Fischer K."/>
        </authorList>
    </citation>
    <scope>NUCLEOTIDE SEQUENCE [LARGE SCALE GENOMIC DNA]</scope>
</reference>
<name>A0A834R643_SARSC</name>
<feature type="region of interest" description="Disordered" evidence="1">
    <location>
        <begin position="44"/>
        <end position="99"/>
    </location>
</feature>
<feature type="compositionally biased region" description="Basic and acidic residues" evidence="1">
    <location>
        <begin position="86"/>
        <end position="99"/>
    </location>
</feature>
<protein>
    <submittedName>
        <fullName evidence="2 3">Uncharacterized protein</fullName>
    </submittedName>
</protein>
<dbReference type="EnsemblMetazoa" id="SSS_6760s_mrna">
    <property type="protein sequence ID" value="KAF7489787.1"/>
    <property type="gene ID" value="SSS_6760"/>
</dbReference>
<reference evidence="3" key="3">
    <citation type="submission" date="2022-06" db="UniProtKB">
        <authorList>
            <consortium name="EnsemblMetazoa"/>
        </authorList>
    </citation>
    <scope>IDENTIFICATION</scope>
</reference>
<evidence type="ECO:0000313" key="3">
    <source>
        <dbReference type="EnsemblMetazoa" id="KAF7489787.1"/>
    </source>
</evidence>
<evidence type="ECO:0000313" key="4">
    <source>
        <dbReference type="Proteomes" id="UP000070412"/>
    </source>
</evidence>
<feature type="compositionally biased region" description="Low complexity" evidence="1">
    <location>
        <begin position="23"/>
        <end position="36"/>
    </location>
</feature>
<feature type="compositionally biased region" description="Polar residues" evidence="1">
    <location>
        <begin position="44"/>
        <end position="65"/>
    </location>
</feature>
<evidence type="ECO:0000313" key="2">
    <source>
        <dbReference type="EMBL" id="KAF7489787.1"/>
    </source>
</evidence>
<proteinExistence type="predicted"/>
<keyword evidence="4" id="KW-1185">Reference proteome</keyword>
<sequence>MDKSRLITKTFDWSQHIVSNLQPSPSSSSSSSSSISATVGKNLNNSTVIDSNTSNNGNNHAFSLISSSPPMPSPTINGVKKQVSFKIDHQSSKHKSDDD</sequence>
<gene>
    <name evidence="2" type="ORF">SSS_6760</name>
</gene>
<dbReference type="AlphaFoldDB" id="A0A834R643"/>
<dbReference type="Proteomes" id="UP000070412">
    <property type="component" value="Unassembled WGS sequence"/>
</dbReference>